<gene>
    <name evidence="2" type="ORF">MCHLO_06944</name>
</gene>
<organism evidence="2 3">
    <name type="scientific">Mycena chlorophos</name>
    <name type="common">Agaric fungus</name>
    <name type="synonym">Agaricus chlorophos</name>
    <dbReference type="NCBI Taxonomy" id="658473"/>
    <lineage>
        <taxon>Eukaryota</taxon>
        <taxon>Fungi</taxon>
        <taxon>Dikarya</taxon>
        <taxon>Basidiomycota</taxon>
        <taxon>Agaricomycotina</taxon>
        <taxon>Agaricomycetes</taxon>
        <taxon>Agaricomycetidae</taxon>
        <taxon>Agaricales</taxon>
        <taxon>Marasmiineae</taxon>
        <taxon>Mycenaceae</taxon>
        <taxon>Mycena</taxon>
    </lineage>
</organism>
<protein>
    <submittedName>
        <fullName evidence="2">Uncharacterized protein</fullName>
    </submittedName>
</protein>
<feature type="compositionally biased region" description="Polar residues" evidence="1">
    <location>
        <begin position="121"/>
        <end position="137"/>
    </location>
</feature>
<evidence type="ECO:0000313" key="3">
    <source>
        <dbReference type="Proteomes" id="UP000815677"/>
    </source>
</evidence>
<name>A0ABQ0LGH1_MYCCL</name>
<dbReference type="Proteomes" id="UP000815677">
    <property type="component" value="Unassembled WGS sequence"/>
</dbReference>
<evidence type="ECO:0000313" key="2">
    <source>
        <dbReference type="EMBL" id="GAT49644.1"/>
    </source>
</evidence>
<feature type="compositionally biased region" description="Polar residues" evidence="1">
    <location>
        <begin position="66"/>
        <end position="75"/>
    </location>
</feature>
<accession>A0ABQ0LGH1</accession>
<keyword evidence="3" id="KW-1185">Reference proteome</keyword>
<sequence>MSKRAAINRLGGSYAKLRRSEDGESAAARTQNAERGDEQKANDSGNAGTHVGPPIPRAASAEETPQCFSIKSSTAIRLPDDATSNNPASALRKDHRARINQSAGPRPSQRPPPTLRCRTGCTATARASSSPTENASPGRSVGYARVDS</sequence>
<proteinExistence type="predicted"/>
<reference evidence="2" key="1">
    <citation type="submission" date="2014-09" db="EMBL/GenBank/DDBJ databases">
        <title>Genome sequence of the luminous mushroom Mycena chlorophos for searching fungal bioluminescence genes.</title>
        <authorList>
            <person name="Tanaka Y."/>
            <person name="Kasuga D."/>
            <person name="Oba Y."/>
            <person name="Hase S."/>
            <person name="Sato K."/>
            <person name="Oba Y."/>
            <person name="Sakakibara Y."/>
        </authorList>
    </citation>
    <scope>NUCLEOTIDE SEQUENCE</scope>
</reference>
<feature type="compositionally biased region" description="Basic and acidic residues" evidence="1">
    <location>
        <begin position="32"/>
        <end position="41"/>
    </location>
</feature>
<evidence type="ECO:0000256" key="1">
    <source>
        <dbReference type="SAM" id="MobiDB-lite"/>
    </source>
</evidence>
<dbReference type="EMBL" id="DF845737">
    <property type="protein sequence ID" value="GAT49644.1"/>
    <property type="molecule type" value="Genomic_DNA"/>
</dbReference>
<feature type="region of interest" description="Disordered" evidence="1">
    <location>
        <begin position="1"/>
        <end position="148"/>
    </location>
</feature>